<reference evidence="1" key="1">
    <citation type="submission" date="2019-08" db="EMBL/GenBank/DDBJ databases">
        <authorList>
            <person name="Kucharzyk K."/>
            <person name="Murdoch R.W."/>
            <person name="Higgins S."/>
            <person name="Loffler F."/>
        </authorList>
    </citation>
    <scope>NUCLEOTIDE SEQUENCE</scope>
</reference>
<accession>A0A645JLH7</accession>
<organism evidence="1">
    <name type="scientific">bioreactor metagenome</name>
    <dbReference type="NCBI Taxonomy" id="1076179"/>
    <lineage>
        <taxon>unclassified sequences</taxon>
        <taxon>metagenomes</taxon>
        <taxon>ecological metagenomes</taxon>
    </lineage>
</organism>
<name>A0A645JLH7_9ZZZZ</name>
<comment type="caution">
    <text evidence="1">The sequence shown here is derived from an EMBL/GenBank/DDBJ whole genome shotgun (WGS) entry which is preliminary data.</text>
</comment>
<gene>
    <name evidence="1" type="ORF">SDC9_211988</name>
</gene>
<evidence type="ECO:0008006" key="2">
    <source>
        <dbReference type="Google" id="ProtNLM"/>
    </source>
</evidence>
<sequence>MNANRTCDWLNTRGTQYGWHEVTAEQAQALANHGYPAVAVWKNQAGGHGHVQVVSPSEDGAYDPDRGVAIAQAGRLLRNYTYIRNIYSSRMKEVQYFAHK</sequence>
<proteinExistence type="predicted"/>
<dbReference type="AlphaFoldDB" id="A0A645JLH7"/>
<dbReference type="EMBL" id="VSSQ01144762">
    <property type="protein sequence ID" value="MPN64217.1"/>
    <property type="molecule type" value="Genomic_DNA"/>
</dbReference>
<dbReference type="Gene3D" id="3.90.1720.10">
    <property type="entry name" value="endopeptidase domain like (from Nostoc punctiforme)"/>
    <property type="match status" value="1"/>
</dbReference>
<protein>
    <recommendedName>
        <fullName evidence="2">Peptidase C51 domain-containing protein</fullName>
    </recommendedName>
</protein>
<evidence type="ECO:0000313" key="1">
    <source>
        <dbReference type="EMBL" id="MPN64217.1"/>
    </source>
</evidence>